<dbReference type="RefSeq" id="WP_030479373.1">
    <property type="nucleotide sequence ID" value="NZ_FWYC01000021.1"/>
</dbReference>
<sequence>MPNPPDRVPHINDKAESPGSHRATPSELHTKPESPMSESAAAHRTDREDSPLKFAELPDAPPKLLDRTLAWLLERGRDVQCRRWTKANPEKSAQVEQLVETVERLCDMTDAALDELLGLTVEAGREADVEDLARKVGHLADPETP</sequence>
<reference evidence="3" key="1">
    <citation type="submission" date="2017-04" db="EMBL/GenBank/DDBJ databases">
        <authorList>
            <person name="Varghese N."/>
            <person name="Submissions S."/>
        </authorList>
    </citation>
    <scope>NUCLEOTIDE SEQUENCE [LARGE SCALE GENOMIC DNA]</scope>
    <source>
        <strain evidence="3">DSM 44073</strain>
    </source>
</reference>
<proteinExistence type="predicted"/>
<accession>A0A1W2FR47</accession>
<protein>
    <submittedName>
        <fullName evidence="2">Uncharacterized protein</fullName>
    </submittedName>
</protein>
<feature type="region of interest" description="Disordered" evidence="1">
    <location>
        <begin position="1"/>
        <end position="59"/>
    </location>
</feature>
<feature type="compositionally biased region" description="Basic and acidic residues" evidence="1">
    <location>
        <begin position="7"/>
        <end position="16"/>
    </location>
</feature>
<dbReference type="Proteomes" id="UP000192840">
    <property type="component" value="Unassembled WGS sequence"/>
</dbReference>
<organism evidence="2 3">
    <name type="scientific">Lentzea albidocapillata</name>
    <dbReference type="NCBI Taxonomy" id="40571"/>
    <lineage>
        <taxon>Bacteria</taxon>
        <taxon>Bacillati</taxon>
        <taxon>Actinomycetota</taxon>
        <taxon>Actinomycetes</taxon>
        <taxon>Pseudonocardiales</taxon>
        <taxon>Pseudonocardiaceae</taxon>
        <taxon>Lentzea</taxon>
    </lineage>
</organism>
<dbReference type="STRING" id="40571.SAMN05660733_07665"/>
<gene>
    <name evidence="2" type="ORF">SAMN05660733_07665</name>
</gene>
<dbReference type="AlphaFoldDB" id="A0A1W2FR47"/>
<name>A0A1W2FR47_9PSEU</name>
<evidence type="ECO:0000313" key="3">
    <source>
        <dbReference type="Proteomes" id="UP000192840"/>
    </source>
</evidence>
<keyword evidence="3" id="KW-1185">Reference proteome</keyword>
<dbReference type="EMBL" id="FWYC01000021">
    <property type="protein sequence ID" value="SMD24192.1"/>
    <property type="molecule type" value="Genomic_DNA"/>
</dbReference>
<evidence type="ECO:0000256" key="1">
    <source>
        <dbReference type="SAM" id="MobiDB-lite"/>
    </source>
</evidence>
<evidence type="ECO:0000313" key="2">
    <source>
        <dbReference type="EMBL" id="SMD24192.1"/>
    </source>
</evidence>
<feature type="compositionally biased region" description="Basic and acidic residues" evidence="1">
    <location>
        <begin position="41"/>
        <end position="51"/>
    </location>
</feature>